<dbReference type="EMBL" id="CP000884">
    <property type="protein sequence ID" value="ABX34567.1"/>
    <property type="molecule type" value="Genomic_DNA"/>
</dbReference>
<dbReference type="InterPro" id="IPR036913">
    <property type="entry name" value="YegP-like_sf"/>
</dbReference>
<dbReference type="InterPro" id="IPR010879">
    <property type="entry name" value="DUF1508"/>
</dbReference>
<dbReference type="Proteomes" id="UP000000784">
    <property type="component" value="Chromosome"/>
</dbReference>
<accession>A9BYM4</accession>
<reference evidence="3" key="2">
    <citation type="submission" date="2007-11" db="EMBL/GenBank/DDBJ databases">
        <title>Complete sequence of Delftia acidovorans DSM 14801 / SPH-1.</title>
        <authorList>
            <person name="Copeland A."/>
            <person name="Lucas S."/>
            <person name="Lapidus A."/>
            <person name="Barry K."/>
            <person name="Glavina del Rio T."/>
            <person name="Dalin E."/>
            <person name="Tice H."/>
            <person name="Pitluck S."/>
            <person name="Lowry S."/>
            <person name="Clum A."/>
            <person name="Schmutz J."/>
            <person name="Larimer F."/>
            <person name="Land M."/>
            <person name="Hauser L."/>
            <person name="Kyrpides N."/>
            <person name="Kim E."/>
            <person name="Schleheck D."/>
            <person name="Richardson P."/>
        </authorList>
    </citation>
    <scope>NUCLEOTIDE SEQUENCE [LARGE SCALE GENOMIC DNA]</scope>
    <source>
        <strain evidence="3">DSM 14801 / SPH-1</strain>
    </source>
</reference>
<dbReference type="STRING" id="398578.Daci_1927"/>
<dbReference type="AlphaFoldDB" id="A9BYM4"/>
<sequence length="65" mass="7164">MKFEIYPSKMAGLLSSPTEWRWRLRASNGEIIASGESYVHKADCMHAINLVKTTSSATPVVELPG</sequence>
<reference evidence="2 3" key="1">
    <citation type="journal article" date="2004" name="Appl. Environ. Microbiol.">
        <title>Mineralization of individual congeners of linear alkylbenzenesulfonate by defined pairs of heterotrophic bacteria.</title>
        <authorList>
            <person name="Schleheck D."/>
            <person name="Knepper T.P."/>
            <person name="Fischer K."/>
            <person name="Cook A.M."/>
        </authorList>
    </citation>
    <scope>NUCLEOTIDE SEQUENCE [LARGE SCALE GENOMIC DNA]</scope>
    <source>
        <strain evidence="3">DSM 14801 / SPH-1</strain>
    </source>
</reference>
<dbReference type="KEGG" id="dac:Daci_1927"/>
<dbReference type="eggNOG" id="COG3422">
    <property type="taxonomic scope" value="Bacteria"/>
</dbReference>
<evidence type="ECO:0000313" key="2">
    <source>
        <dbReference type="EMBL" id="ABX34567.1"/>
    </source>
</evidence>
<dbReference type="HOGENOM" id="CLU_163886_3_1_4"/>
<protein>
    <recommendedName>
        <fullName evidence="1">DUF1508 domain-containing protein</fullName>
    </recommendedName>
</protein>
<gene>
    <name evidence="2" type="ordered locus">Daci_1927</name>
</gene>
<dbReference type="GeneID" id="24114443"/>
<dbReference type="Gene3D" id="3.30.160.160">
    <property type="entry name" value="YegP-like"/>
    <property type="match status" value="1"/>
</dbReference>
<dbReference type="RefSeq" id="WP_012203852.1">
    <property type="nucleotide sequence ID" value="NC_010002.1"/>
</dbReference>
<proteinExistence type="predicted"/>
<name>A9BYM4_DELAS</name>
<evidence type="ECO:0000313" key="3">
    <source>
        <dbReference type="Proteomes" id="UP000000784"/>
    </source>
</evidence>
<dbReference type="Pfam" id="PF07411">
    <property type="entry name" value="DUF1508"/>
    <property type="match status" value="1"/>
</dbReference>
<feature type="domain" description="DUF1508" evidence="1">
    <location>
        <begin position="19"/>
        <end position="62"/>
    </location>
</feature>
<organism evidence="2 3">
    <name type="scientific">Delftia acidovorans (strain DSM 14801 / SPH-1)</name>
    <dbReference type="NCBI Taxonomy" id="398578"/>
    <lineage>
        <taxon>Bacteria</taxon>
        <taxon>Pseudomonadati</taxon>
        <taxon>Pseudomonadota</taxon>
        <taxon>Betaproteobacteria</taxon>
        <taxon>Burkholderiales</taxon>
        <taxon>Comamonadaceae</taxon>
        <taxon>Delftia</taxon>
    </lineage>
</organism>
<dbReference type="SUPFAM" id="SSF160113">
    <property type="entry name" value="YegP-like"/>
    <property type="match status" value="1"/>
</dbReference>
<keyword evidence="3" id="KW-1185">Reference proteome</keyword>
<evidence type="ECO:0000259" key="1">
    <source>
        <dbReference type="Pfam" id="PF07411"/>
    </source>
</evidence>